<name>A0A9W8TK21_9PEZI</name>
<evidence type="ECO:0000256" key="2">
    <source>
        <dbReference type="SAM" id="Phobius"/>
    </source>
</evidence>
<dbReference type="PANTHER" id="PTHR48081">
    <property type="entry name" value="AB HYDROLASE SUPERFAMILY PROTEIN C4A8.06C"/>
    <property type="match status" value="1"/>
</dbReference>
<reference evidence="3" key="1">
    <citation type="submission" date="2022-07" db="EMBL/GenBank/DDBJ databases">
        <title>Genome Sequence of Xylaria arbuscula.</title>
        <authorList>
            <person name="Buettner E."/>
        </authorList>
    </citation>
    <scope>NUCLEOTIDE SEQUENCE</scope>
    <source>
        <strain evidence="3">VT107</strain>
    </source>
</reference>
<keyword evidence="2" id="KW-1133">Transmembrane helix</keyword>
<dbReference type="Proteomes" id="UP001148614">
    <property type="component" value="Unassembled WGS sequence"/>
</dbReference>
<evidence type="ECO:0000313" key="4">
    <source>
        <dbReference type="Proteomes" id="UP001148614"/>
    </source>
</evidence>
<keyword evidence="2" id="KW-0472">Membrane</keyword>
<evidence type="ECO:0000256" key="1">
    <source>
        <dbReference type="ARBA" id="ARBA00022801"/>
    </source>
</evidence>
<feature type="transmembrane region" description="Helical" evidence="2">
    <location>
        <begin position="12"/>
        <end position="31"/>
    </location>
</feature>
<gene>
    <name evidence="3" type="ORF">NPX13_g8208</name>
</gene>
<dbReference type="AlphaFoldDB" id="A0A9W8TK21"/>
<dbReference type="PANTHER" id="PTHR48081:SF17">
    <property type="entry name" value="ALPHA_BETA HYDROLASE FOLD-3 DOMAIN-CONTAINING PROTEIN"/>
    <property type="match status" value="1"/>
</dbReference>
<dbReference type="InterPro" id="IPR029058">
    <property type="entry name" value="AB_hydrolase_fold"/>
</dbReference>
<dbReference type="VEuPathDB" id="FungiDB:F4678DRAFT_473448"/>
<protein>
    <recommendedName>
        <fullName evidence="5">Alpha/beta hydrolase fold-3 domain-containing protein</fullName>
    </recommendedName>
</protein>
<keyword evidence="1" id="KW-0378">Hydrolase</keyword>
<proteinExistence type="predicted"/>
<dbReference type="Gene3D" id="3.40.50.1820">
    <property type="entry name" value="alpha/beta hydrolase"/>
    <property type="match status" value="1"/>
</dbReference>
<keyword evidence="4" id="KW-1185">Reference proteome</keyword>
<comment type="caution">
    <text evidence="3">The sequence shown here is derived from an EMBL/GenBank/DDBJ whole genome shotgun (WGS) entry which is preliminary data.</text>
</comment>
<dbReference type="EMBL" id="JANPWZ010001764">
    <property type="protein sequence ID" value="KAJ3563409.1"/>
    <property type="molecule type" value="Genomic_DNA"/>
</dbReference>
<evidence type="ECO:0000313" key="3">
    <source>
        <dbReference type="EMBL" id="KAJ3563409.1"/>
    </source>
</evidence>
<dbReference type="GO" id="GO:0016787">
    <property type="term" value="F:hydrolase activity"/>
    <property type="evidence" value="ECO:0007669"/>
    <property type="project" value="UniProtKB-KW"/>
</dbReference>
<accession>A0A9W8TK21</accession>
<evidence type="ECO:0008006" key="5">
    <source>
        <dbReference type="Google" id="ProtNLM"/>
    </source>
</evidence>
<dbReference type="Pfam" id="PF10340">
    <property type="entry name" value="Say1_Mug180"/>
    <property type="match status" value="1"/>
</dbReference>
<sequence length="369" mass="41069">MAPTWSKQPLKGVFITFHILKTLAILPWLLFRYAPKAARPFPEWSLKLCVLNPLVKQLLEYCRVTKSTAMSLVVSDQMKAKDRYILVEPGNADSYSGVLASDITKPAPVGGIWYPAPLYVGSPNLSDEKVVLHFPGGGFVLAFGQEMYGKTVSNAMSKYLKASRTFFAQYRVSVDEETRFPAALQDLVTFYSYILSLGVKPHNIILSGDSAAGNLVISLLRYLESSSKLPLPHSAIVWSPWVHVTLQACADYEASRNSMIDSLTGPFLQWGAEAYFPKHEVNSDELAYISPLHHPFRTRVPLVIHAGAVEAFYDTIEEFSREMKEISGNKIKFCSSKFVTHNLIMSYDGTGLEREVEVVLGDASDFLGI</sequence>
<dbReference type="SUPFAM" id="SSF53474">
    <property type="entry name" value="alpha/beta-Hydrolases"/>
    <property type="match status" value="1"/>
</dbReference>
<keyword evidence="2" id="KW-0812">Transmembrane</keyword>
<dbReference type="InterPro" id="IPR019436">
    <property type="entry name" value="Say1-like"/>
</dbReference>
<organism evidence="3 4">
    <name type="scientific">Xylaria arbuscula</name>
    <dbReference type="NCBI Taxonomy" id="114810"/>
    <lineage>
        <taxon>Eukaryota</taxon>
        <taxon>Fungi</taxon>
        <taxon>Dikarya</taxon>
        <taxon>Ascomycota</taxon>
        <taxon>Pezizomycotina</taxon>
        <taxon>Sordariomycetes</taxon>
        <taxon>Xylariomycetidae</taxon>
        <taxon>Xylariales</taxon>
        <taxon>Xylariaceae</taxon>
        <taxon>Xylaria</taxon>
    </lineage>
</organism>
<dbReference type="InterPro" id="IPR050300">
    <property type="entry name" value="GDXG_lipolytic_enzyme"/>
</dbReference>